<evidence type="ECO:0000313" key="2">
    <source>
        <dbReference type="Proteomes" id="UP000673691"/>
    </source>
</evidence>
<dbReference type="Proteomes" id="UP000673691">
    <property type="component" value="Unassembled WGS sequence"/>
</dbReference>
<name>A0A8H8A0H9_9FUNG</name>
<sequence>MSFATFQSRDSLYREDPHGLFRRVANRLFLVRQNICFGLGPPGAPPQEAASKSGSQEVFGNISARSLGATPDPWGVWFSS</sequence>
<reference evidence="1 2" key="1">
    <citation type="journal article" name="Sci. Rep.">
        <title>Genome-scale phylogenetic analyses confirm Olpidium as the closest living zoosporic fungus to the non-flagellated, terrestrial fungi.</title>
        <authorList>
            <person name="Chang Y."/>
            <person name="Rochon D."/>
            <person name="Sekimoto S."/>
            <person name="Wang Y."/>
            <person name="Chovatia M."/>
            <person name="Sandor L."/>
            <person name="Salamov A."/>
            <person name="Grigoriev I.V."/>
            <person name="Stajich J.E."/>
            <person name="Spatafora J.W."/>
        </authorList>
    </citation>
    <scope>NUCLEOTIDE SEQUENCE [LARGE SCALE GENOMIC DNA]</scope>
    <source>
        <strain evidence="1">S191</strain>
    </source>
</reference>
<dbReference type="AlphaFoldDB" id="A0A8H8A0H9"/>
<evidence type="ECO:0000313" key="1">
    <source>
        <dbReference type="EMBL" id="KAG5462914.1"/>
    </source>
</evidence>
<organism evidence="1 2">
    <name type="scientific">Olpidium bornovanus</name>
    <dbReference type="NCBI Taxonomy" id="278681"/>
    <lineage>
        <taxon>Eukaryota</taxon>
        <taxon>Fungi</taxon>
        <taxon>Fungi incertae sedis</taxon>
        <taxon>Olpidiomycota</taxon>
        <taxon>Olpidiomycotina</taxon>
        <taxon>Olpidiomycetes</taxon>
        <taxon>Olpidiales</taxon>
        <taxon>Olpidiaceae</taxon>
        <taxon>Olpidium</taxon>
    </lineage>
</organism>
<keyword evidence="2" id="KW-1185">Reference proteome</keyword>
<accession>A0A8H8A0H9</accession>
<comment type="caution">
    <text evidence="1">The sequence shown here is derived from an EMBL/GenBank/DDBJ whole genome shotgun (WGS) entry which is preliminary data.</text>
</comment>
<dbReference type="EMBL" id="JAEFCI010001429">
    <property type="protein sequence ID" value="KAG5462914.1"/>
    <property type="molecule type" value="Genomic_DNA"/>
</dbReference>
<protein>
    <submittedName>
        <fullName evidence="1">Uncharacterized protein</fullName>
    </submittedName>
</protein>
<proteinExistence type="predicted"/>
<gene>
    <name evidence="1" type="ORF">BJ554DRAFT_2890</name>
</gene>